<accession>A0A919X6M6</accession>
<dbReference type="InterPro" id="IPR003593">
    <property type="entry name" value="AAA+_ATPase"/>
</dbReference>
<sequence>MALFQKVSKEKKGNLQPDFNVNSTYIDELVEHYKTRLLTEINLDQITTLDEREKKLKIERYINQFMTEEKVVIPRHDKEALLSKLIDESVGFGPLEPLLQDDDITEILVNGPKEIYIEKKGKLEQVDISFKDESHVRHIVDRVVAPLGRRIDESSPMVDARLPDGSRVNAVISPVSLGGTIISIRKFRRTPFEMKDLRRNGTFTKDMEEFLQALVKTKQNILISGGTGSGKTTLLNALAKEIPLGERLITIEDSAELRLDRNNAVGLEARPPNVEGKGEISIRQLVKNALRMRPDRIIVGEVRGAEAFDMLQAMNTGHEGSLTTVHSNTPADAINRVEGMVVMAGMDLPTHIIREYIVGAIDYIVQVQRLTDGTRKILNIAEVSVNKENKIEVKDIFYFKRTGINEKGEILGFYTPTGTIPKCLSHLDIFGYHFEQTFFEPKGEISDEYHRVYTL</sequence>
<dbReference type="PANTHER" id="PTHR30486:SF15">
    <property type="entry name" value="TYPE II_IV SECRETION SYSTEM ATPASE"/>
    <property type="match status" value="1"/>
</dbReference>
<dbReference type="SMART" id="SM00382">
    <property type="entry name" value="AAA"/>
    <property type="match status" value="1"/>
</dbReference>
<proteinExistence type="inferred from homology"/>
<dbReference type="InterPro" id="IPR050921">
    <property type="entry name" value="T4SS_GSP_E_ATPase"/>
</dbReference>
<dbReference type="EMBL" id="BORP01000001">
    <property type="protein sequence ID" value="GIO25838.1"/>
    <property type="molecule type" value="Genomic_DNA"/>
</dbReference>
<reference evidence="3" key="1">
    <citation type="submission" date="2021-03" db="EMBL/GenBank/DDBJ databases">
        <title>Antimicrobial resistance genes in bacteria isolated from Japanese honey, and their potential for conferring macrolide and lincosamide resistance in the American foulbrood pathogen Paenibacillus larvae.</title>
        <authorList>
            <person name="Okamoto M."/>
            <person name="Kumagai M."/>
            <person name="Kanamori H."/>
            <person name="Takamatsu D."/>
        </authorList>
    </citation>
    <scope>NUCLEOTIDE SEQUENCE</scope>
    <source>
        <strain evidence="3">J43TS3</strain>
    </source>
</reference>
<comment type="similarity">
    <text evidence="1">Belongs to the GSP E family.</text>
</comment>
<gene>
    <name evidence="3" type="ORF">J43TS3_04490</name>
</gene>
<evidence type="ECO:0000259" key="2">
    <source>
        <dbReference type="SMART" id="SM00382"/>
    </source>
</evidence>
<comment type="caution">
    <text evidence="3">The sequence shown here is derived from an EMBL/GenBank/DDBJ whole genome shotgun (WGS) entry which is preliminary data.</text>
</comment>
<dbReference type="InterPro" id="IPR027417">
    <property type="entry name" value="P-loop_NTPase"/>
</dbReference>
<dbReference type="Gene3D" id="3.40.50.300">
    <property type="entry name" value="P-loop containing nucleotide triphosphate hydrolases"/>
    <property type="match status" value="1"/>
</dbReference>
<name>A0A919X6M6_9BACI</name>
<keyword evidence="4" id="KW-1185">Reference proteome</keyword>
<dbReference type="Gene3D" id="3.30.450.380">
    <property type="match status" value="1"/>
</dbReference>
<dbReference type="PANTHER" id="PTHR30486">
    <property type="entry name" value="TWITCHING MOTILITY PROTEIN PILT"/>
    <property type="match status" value="1"/>
</dbReference>
<dbReference type="RefSeq" id="WP_212919351.1">
    <property type="nucleotide sequence ID" value="NZ_BORP01000001.1"/>
</dbReference>
<organism evidence="3 4">
    <name type="scientific">Ornithinibacillus bavariensis</name>
    <dbReference type="NCBI Taxonomy" id="545502"/>
    <lineage>
        <taxon>Bacteria</taxon>
        <taxon>Bacillati</taxon>
        <taxon>Bacillota</taxon>
        <taxon>Bacilli</taxon>
        <taxon>Bacillales</taxon>
        <taxon>Bacillaceae</taxon>
        <taxon>Ornithinibacillus</taxon>
    </lineage>
</organism>
<dbReference type="CDD" id="cd01130">
    <property type="entry name" value="VirB11-like_ATPase"/>
    <property type="match status" value="1"/>
</dbReference>
<feature type="domain" description="AAA+ ATPase" evidence="2">
    <location>
        <begin position="217"/>
        <end position="371"/>
    </location>
</feature>
<evidence type="ECO:0000313" key="3">
    <source>
        <dbReference type="EMBL" id="GIO25838.1"/>
    </source>
</evidence>
<dbReference type="GO" id="GO:0016887">
    <property type="term" value="F:ATP hydrolysis activity"/>
    <property type="evidence" value="ECO:0007669"/>
    <property type="project" value="InterPro"/>
</dbReference>
<evidence type="ECO:0000256" key="1">
    <source>
        <dbReference type="ARBA" id="ARBA00006611"/>
    </source>
</evidence>
<dbReference type="Proteomes" id="UP000676917">
    <property type="component" value="Unassembled WGS sequence"/>
</dbReference>
<dbReference type="Pfam" id="PF00437">
    <property type="entry name" value="T2SSE"/>
    <property type="match status" value="1"/>
</dbReference>
<protein>
    <submittedName>
        <fullName evidence="3">Type II secretion system protein E</fullName>
    </submittedName>
</protein>
<dbReference type="InterPro" id="IPR001482">
    <property type="entry name" value="T2SS/T4SS_dom"/>
</dbReference>
<evidence type="ECO:0000313" key="4">
    <source>
        <dbReference type="Proteomes" id="UP000676917"/>
    </source>
</evidence>
<dbReference type="SUPFAM" id="SSF52540">
    <property type="entry name" value="P-loop containing nucleoside triphosphate hydrolases"/>
    <property type="match status" value="1"/>
</dbReference>
<dbReference type="AlphaFoldDB" id="A0A919X6M6"/>